<name>A0AAD8PEG7_BABGI</name>
<comment type="caution">
    <text evidence="3">The sequence shown here is derived from an EMBL/GenBank/DDBJ whole genome shotgun (WGS) entry which is preliminary data.</text>
</comment>
<proteinExistence type="predicted"/>
<protein>
    <submittedName>
        <fullName evidence="3">Uncharacterized protein</fullName>
    </submittedName>
</protein>
<feature type="signal peptide" evidence="2">
    <location>
        <begin position="1"/>
        <end position="18"/>
    </location>
</feature>
<dbReference type="EMBL" id="JAVEPI010000002">
    <property type="protein sequence ID" value="KAK1443857.1"/>
    <property type="molecule type" value="Genomic_DNA"/>
</dbReference>
<feature type="region of interest" description="Disordered" evidence="1">
    <location>
        <begin position="34"/>
        <end position="86"/>
    </location>
</feature>
<evidence type="ECO:0000313" key="4">
    <source>
        <dbReference type="Proteomes" id="UP001230268"/>
    </source>
</evidence>
<organism evidence="3 4">
    <name type="scientific">Babesia gibsoni</name>
    <dbReference type="NCBI Taxonomy" id="33632"/>
    <lineage>
        <taxon>Eukaryota</taxon>
        <taxon>Sar</taxon>
        <taxon>Alveolata</taxon>
        <taxon>Apicomplexa</taxon>
        <taxon>Aconoidasida</taxon>
        <taxon>Piroplasmida</taxon>
        <taxon>Babesiidae</taxon>
        <taxon>Babesia</taxon>
    </lineage>
</organism>
<feature type="region of interest" description="Disordered" evidence="1">
    <location>
        <begin position="104"/>
        <end position="126"/>
    </location>
</feature>
<feature type="compositionally biased region" description="Basic and acidic residues" evidence="1">
    <location>
        <begin position="46"/>
        <end position="57"/>
    </location>
</feature>
<evidence type="ECO:0000313" key="3">
    <source>
        <dbReference type="EMBL" id="KAK1443857.1"/>
    </source>
</evidence>
<feature type="chain" id="PRO_5042177303" evidence="2">
    <location>
        <begin position="19"/>
        <end position="148"/>
    </location>
</feature>
<reference evidence="3" key="1">
    <citation type="submission" date="2023-08" db="EMBL/GenBank/DDBJ databases">
        <title>Draft sequence of the Babesia gibsoni genome.</title>
        <authorList>
            <person name="Yamagishi J.Y."/>
            <person name="Xuan X.X."/>
        </authorList>
    </citation>
    <scope>NUCLEOTIDE SEQUENCE</scope>
    <source>
        <strain evidence="3">Azabu</strain>
    </source>
</reference>
<keyword evidence="4" id="KW-1185">Reference proteome</keyword>
<evidence type="ECO:0000256" key="2">
    <source>
        <dbReference type="SAM" id="SignalP"/>
    </source>
</evidence>
<accession>A0AAD8PEG7</accession>
<keyword evidence="2" id="KW-0732">Signal</keyword>
<feature type="compositionally biased region" description="Gly residues" evidence="1">
    <location>
        <begin position="77"/>
        <end position="86"/>
    </location>
</feature>
<sequence length="148" mass="14298">MNTFKVFYLLSFWSLFLGLPVSYVIGSTEAVGSTAAGHLSGSSGKRSTDVSEQRTTVKDIQGNTGGGTTATTSAAEGGKGGAGGGGANGTGVAAAAGATEVGKGGAGGGGAGGAGKEKQAGKQVQNEDSFSVFQLKVITTMGILASVM</sequence>
<evidence type="ECO:0000256" key="1">
    <source>
        <dbReference type="SAM" id="MobiDB-lite"/>
    </source>
</evidence>
<dbReference type="AlphaFoldDB" id="A0AAD8PEG7"/>
<feature type="compositionally biased region" description="Gly residues" evidence="1">
    <location>
        <begin position="104"/>
        <end position="114"/>
    </location>
</feature>
<gene>
    <name evidence="3" type="ORF">BgAZ_207330</name>
</gene>
<dbReference type="Proteomes" id="UP001230268">
    <property type="component" value="Unassembled WGS sequence"/>
</dbReference>